<feature type="region of interest" description="Disordered" evidence="1">
    <location>
        <begin position="18"/>
        <end position="64"/>
    </location>
</feature>
<evidence type="ECO:0000256" key="1">
    <source>
        <dbReference type="SAM" id="MobiDB-lite"/>
    </source>
</evidence>
<feature type="compositionally biased region" description="Low complexity" evidence="1">
    <location>
        <begin position="839"/>
        <end position="848"/>
    </location>
</feature>
<dbReference type="EMBL" id="JAAAJB010000021">
    <property type="protein sequence ID" value="KAG0269610.1"/>
    <property type="molecule type" value="Genomic_DNA"/>
</dbReference>
<dbReference type="GO" id="GO:0110085">
    <property type="term" value="C:mitotic actomyosin contractile ring"/>
    <property type="evidence" value="ECO:0007669"/>
    <property type="project" value="TreeGrafter"/>
</dbReference>
<dbReference type="SUPFAM" id="SSF54001">
    <property type="entry name" value="Cysteine proteinases"/>
    <property type="match status" value="1"/>
</dbReference>
<protein>
    <submittedName>
        <fullName evidence="2">Cytokinesis protein 3</fullName>
    </submittedName>
</protein>
<feature type="compositionally biased region" description="Polar residues" evidence="1">
    <location>
        <begin position="752"/>
        <end position="763"/>
    </location>
</feature>
<feature type="region of interest" description="Disordered" evidence="1">
    <location>
        <begin position="865"/>
        <end position="927"/>
    </location>
</feature>
<dbReference type="PANTHER" id="PTHR46333:SF2">
    <property type="entry name" value="CYTOKINESIS PROTEIN 3"/>
    <property type="match status" value="1"/>
</dbReference>
<gene>
    <name evidence="2" type="primary">CYK3</name>
    <name evidence="2" type="ORF">DFQ27_002831</name>
</gene>
<proteinExistence type="predicted"/>
<sequence>MSDASILFGVKTHSDKARNRLSISSRTTALRRSGDSTRDGFGDEASHSSSASDDIEDLDNPDPDNLPMFVDGRVYLARKPKPTLMRAIKQIVNPRKVAEKDAFKSQQDHFAWLEMQKSLRRVRSPGPGSKHDYFQQYFAPVESMPFIEVDPFETLKFSYNLKDAHGGTGLEIIPSSFTQADKLARNVNQKSSQLTPQILSQKYLTRPYARSPLLKLRVLFIWVSENIRLEGGPMRDVSGGRYKLGPAGDVAPTYYPPANGTIPPTMTSAIAKAINQTLKANSSPPNPRRTPASSTTNLAAAAAIAALSPNGGGGMAGPSLADGTSSSAPVISAAMASAFMQGLEDCSKSFLIEGAPENAQEVLTSRICRTGEGFANIFAEMAVAAGIEDVGVVKGHLKGPMDVFAKEIPPPNHAWNVVKIDGDYRFIDCCLASPFYPGHYPNKSKEAHSFYFLTPPSDMILTHFPTFLTYQYIAPPITTSVFLQLPFVRPAFFDYGLRFLDFKKRTRLEIKDDQPVEIFLVIGAGEGIDLRAEVEAMTAEGKVIKKRALAQVTVWRPNPNLLSSLAAGPGMNCLLSDGEEGLTAATASALAAVGTMATGVSPGTSRAHPGSPGSGRLSGRSGGIRIAKIKAVLPAETVTSVGDVRKGVVHIYAGRKVGNALADAMPYALAVTLPIRHTGTLPKTPFSFVLPHFSPYEYYIKAPQSELLYYPHIYKFSILSLAALSEAASMPLPGPIQWANLSPSPSGIFDSHPTTPSGSAIFNPTSPSSSTPVSSMSSPPPPHPSASSSASFSSSSPSKVMAVDQVGGSGGYASTTSGPRPSLLSQHRASQHHHGGVGSSTSPTTSAAMTAGMTTGAMVANSNQASSATSTLGPYGAVSSTTKQKQHLSSSSLASPNRLSQQQHQGLLGGAHSQLASSSSSATLGGHVRRLSSSSACSISSPPFKGTANYTTNTTMAMTTAMAMPSSASLFAQSIGAPVVARPERLVLRSQTNRIYKLVYDPVRQCHEAQIEIKERGLWECVRLDDGGKGRVGREGAGGVVIASWRCV</sequence>
<feature type="compositionally biased region" description="Low complexity" evidence="1">
    <location>
        <begin position="764"/>
        <end position="777"/>
    </location>
</feature>
<dbReference type="GO" id="GO:0140278">
    <property type="term" value="P:mitotic division septum assembly"/>
    <property type="evidence" value="ECO:0007669"/>
    <property type="project" value="TreeGrafter"/>
</dbReference>
<organism evidence="2 3">
    <name type="scientific">Actinomortierella ambigua</name>
    <dbReference type="NCBI Taxonomy" id="1343610"/>
    <lineage>
        <taxon>Eukaryota</taxon>
        <taxon>Fungi</taxon>
        <taxon>Fungi incertae sedis</taxon>
        <taxon>Mucoromycota</taxon>
        <taxon>Mortierellomycotina</taxon>
        <taxon>Mortierellomycetes</taxon>
        <taxon>Mortierellales</taxon>
        <taxon>Mortierellaceae</taxon>
        <taxon>Actinomortierella</taxon>
    </lineage>
</organism>
<dbReference type="InterPro" id="IPR038765">
    <property type="entry name" value="Papain-like_cys_pep_sf"/>
</dbReference>
<keyword evidence="3" id="KW-1185">Reference proteome</keyword>
<dbReference type="AlphaFoldDB" id="A0A9P6QN60"/>
<feature type="compositionally biased region" description="Acidic residues" evidence="1">
    <location>
        <begin position="53"/>
        <end position="62"/>
    </location>
</feature>
<dbReference type="InterPro" id="IPR052557">
    <property type="entry name" value="CAP/Cytokinesis_protein"/>
</dbReference>
<evidence type="ECO:0000313" key="2">
    <source>
        <dbReference type="EMBL" id="KAG0269610.1"/>
    </source>
</evidence>
<dbReference type="OrthoDB" id="6129702at2759"/>
<feature type="region of interest" description="Disordered" evidence="1">
    <location>
        <begin position="747"/>
        <end position="848"/>
    </location>
</feature>
<feature type="compositionally biased region" description="Basic and acidic residues" evidence="1">
    <location>
        <begin position="32"/>
        <end position="46"/>
    </location>
</feature>
<comment type="caution">
    <text evidence="2">The sequence shown here is derived from an EMBL/GenBank/DDBJ whole genome shotgun (WGS) entry which is preliminary data.</text>
</comment>
<feature type="compositionally biased region" description="Low complexity" evidence="1">
    <location>
        <begin position="879"/>
        <end position="927"/>
    </location>
</feature>
<dbReference type="Proteomes" id="UP000807716">
    <property type="component" value="Unassembled WGS sequence"/>
</dbReference>
<accession>A0A9P6QN60</accession>
<feature type="compositionally biased region" description="Low complexity" evidence="1">
    <location>
        <begin position="785"/>
        <end position="798"/>
    </location>
</feature>
<dbReference type="PANTHER" id="PTHR46333">
    <property type="entry name" value="CYTOKINESIS PROTEIN 3"/>
    <property type="match status" value="1"/>
</dbReference>
<feature type="compositionally biased region" description="Polar residues" evidence="1">
    <location>
        <begin position="21"/>
        <end position="30"/>
    </location>
</feature>
<name>A0A9P6QN60_9FUNG</name>
<reference evidence="2" key="1">
    <citation type="journal article" date="2020" name="Fungal Divers.">
        <title>Resolving the Mortierellaceae phylogeny through synthesis of multi-gene phylogenetics and phylogenomics.</title>
        <authorList>
            <person name="Vandepol N."/>
            <person name="Liber J."/>
            <person name="Desiro A."/>
            <person name="Na H."/>
            <person name="Kennedy M."/>
            <person name="Barry K."/>
            <person name="Grigoriev I.V."/>
            <person name="Miller A.N."/>
            <person name="O'Donnell K."/>
            <person name="Stajich J.E."/>
            <person name="Bonito G."/>
        </authorList>
    </citation>
    <scope>NUCLEOTIDE SEQUENCE</scope>
    <source>
        <strain evidence="2">BC1065</strain>
    </source>
</reference>
<evidence type="ECO:0000313" key="3">
    <source>
        <dbReference type="Proteomes" id="UP000807716"/>
    </source>
</evidence>